<dbReference type="InterPro" id="IPR043145">
    <property type="entry name" value="Znf_ZZ_sf"/>
</dbReference>
<feature type="domain" description="ZZ-type" evidence="6">
    <location>
        <begin position="307"/>
        <end position="361"/>
    </location>
</feature>
<keyword evidence="3" id="KW-0862">Zinc</keyword>
<evidence type="ECO:0000259" key="6">
    <source>
        <dbReference type="PROSITE" id="PS50135"/>
    </source>
</evidence>
<dbReference type="STRING" id="286115.A0A507CYG1"/>
<keyword evidence="10" id="KW-1185">Reference proteome</keyword>
<dbReference type="PANTHER" id="PTHR15090">
    <property type="entry name" value="SEQUESTOSOME 1-RELATED"/>
    <property type="match status" value="1"/>
</dbReference>
<dbReference type="EMBL" id="QEAN01000177">
    <property type="protein sequence ID" value="TPX44213.1"/>
    <property type="molecule type" value="Genomic_DNA"/>
</dbReference>
<dbReference type="SUPFAM" id="SSF57850">
    <property type="entry name" value="RING/U-box"/>
    <property type="match status" value="3"/>
</dbReference>
<evidence type="ECO:0008006" key="12">
    <source>
        <dbReference type="Google" id="ProtNLM"/>
    </source>
</evidence>
<dbReference type="AlphaFoldDB" id="A0A507CYG1"/>
<feature type="region of interest" description="Disordered" evidence="5">
    <location>
        <begin position="194"/>
        <end position="217"/>
    </location>
</feature>
<evidence type="ECO:0000256" key="4">
    <source>
        <dbReference type="PROSITE-ProRule" id="PRU00228"/>
    </source>
</evidence>
<keyword evidence="2 4" id="KW-0863">Zinc-finger</keyword>
<dbReference type="VEuPathDB" id="FungiDB:SeMB42_g04412"/>
<dbReference type="Proteomes" id="UP000320475">
    <property type="component" value="Unassembled WGS sequence"/>
</dbReference>
<dbReference type="Pfam" id="PF00569">
    <property type="entry name" value="ZZ"/>
    <property type="match status" value="3"/>
</dbReference>
<dbReference type="PROSITE" id="PS50135">
    <property type="entry name" value="ZF_ZZ_2"/>
    <property type="match status" value="3"/>
</dbReference>
<evidence type="ECO:0000313" key="10">
    <source>
        <dbReference type="Proteomes" id="UP000317494"/>
    </source>
</evidence>
<evidence type="ECO:0000259" key="7">
    <source>
        <dbReference type="PROSITE" id="PS51745"/>
    </source>
</evidence>
<name>A0A507CYG1_9FUNG</name>
<dbReference type="GO" id="GO:0008270">
    <property type="term" value="F:zinc ion binding"/>
    <property type="evidence" value="ECO:0007669"/>
    <property type="project" value="UniProtKB-KW"/>
</dbReference>
<organism evidence="8 10">
    <name type="scientific">Synchytrium endobioticum</name>
    <dbReference type="NCBI Taxonomy" id="286115"/>
    <lineage>
        <taxon>Eukaryota</taxon>
        <taxon>Fungi</taxon>
        <taxon>Fungi incertae sedis</taxon>
        <taxon>Chytridiomycota</taxon>
        <taxon>Chytridiomycota incertae sedis</taxon>
        <taxon>Chytridiomycetes</taxon>
        <taxon>Synchytriales</taxon>
        <taxon>Synchytriaceae</taxon>
        <taxon>Synchytrium</taxon>
    </lineage>
</organism>
<evidence type="ECO:0000256" key="3">
    <source>
        <dbReference type="ARBA" id="ARBA00022833"/>
    </source>
</evidence>
<evidence type="ECO:0000313" key="8">
    <source>
        <dbReference type="EMBL" id="TPX44213.1"/>
    </source>
</evidence>
<dbReference type="Pfam" id="PF00564">
    <property type="entry name" value="PB1"/>
    <property type="match status" value="1"/>
</dbReference>
<dbReference type="InterPro" id="IPR000433">
    <property type="entry name" value="Znf_ZZ"/>
</dbReference>
<gene>
    <name evidence="9" type="ORF">SeLEV6574_g03478</name>
    <name evidence="8" type="ORF">SeMB42_g04412</name>
</gene>
<protein>
    <recommendedName>
        <fullName evidence="12">ZZ-type domain-containing protein</fullName>
    </recommendedName>
</protein>
<dbReference type="PANTHER" id="PTHR15090:SF8">
    <property type="entry name" value="ZZ-TYPE ZINC FINGER-CONTAINING PROTEIN"/>
    <property type="match status" value="1"/>
</dbReference>
<dbReference type="InterPro" id="IPR052260">
    <property type="entry name" value="Autophagy_Rcpt_SigReg"/>
</dbReference>
<accession>A0A507CYG1</accession>
<dbReference type="Proteomes" id="UP000317494">
    <property type="component" value="Unassembled WGS sequence"/>
</dbReference>
<reference evidence="10 11" key="1">
    <citation type="journal article" date="2019" name="Sci. Rep.">
        <title>Comparative genomics of chytrid fungi reveal insights into the obligate biotrophic and pathogenic lifestyle of Synchytrium endobioticum.</title>
        <authorList>
            <person name="van de Vossenberg B.T.L.H."/>
            <person name="Warris S."/>
            <person name="Nguyen H.D.T."/>
            <person name="van Gent-Pelzer M.P.E."/>
            <person name="Joly D.L."/>
            <person name="van de Geest H.C."/>
            <person name="Bonants P.J.M."/>
            <person name="Smith D.S."/>
            <person name="Levesque C.A."/>
            <person name="van der Lee T.A.J."/>
        </authorList>
    </citation>
    <scope>NUCLEOTIDE SEQUENCE [LARGE SCALE GENOMIC DNA]</scope>
    <source>
        <strain evidence="9 11">LEV6574</strain>
        <strain evidence="8 10">MB42</strain>
    </source>
</reference>
<evidence type="ECO:0000256" key="5">
    <source>
        <dbReference type="SAM" id="MobiDB-lite"/>
    </source>
</evidence>
<dbReference type="CDD" id="cd02249">
    <property type="entry name" value="ZZ"/>
    <property type="match status" value="2"/>
</dbReference>
<evidence type="ECO:0000256" key="2">
    <source>
        <dbReference type="ARBA" id="ARBA00022771"/>
    </source>
</evidence>
<keyword evidence="1" id="KW-0479">Metal-binding</keyword>
<evidence type="ECO:0000313" key="11">
    <source>
        <dbReference type="Proteomes" id="UP000320475"/>
    </source>
</evidence>
<evidence type="ECO:0000313" key="9">
    <source>
        <dbReference type="EMBL" id="TPX46032.1"/>
    </source>
</evidence>
<dbReference type="InterPro" id="IPR000270">
    <property type="entry name" value="PB1_dom"/>
</dbReference>
<feature type="domain" description="PB1" evidence="7">
    <location>
        <begin position="1"/>
        <end position="83"/>
    </location>
</feature>
<dbReference type="EMBL" id="QEAM01000118">
    <property type="protein sequence ID" value="TPX46032.1"/>
    <property type="molecule type" value="Genomic_DNA"/>
</dbReference>
<feature type="domain" description="ZZ-type" evidence="6">
    <location>
        <begin position="419"/>
        <end position="473"/>
    </location>
</feature>
<comment type="caution">
    <text evidence="8">The sequence shown here is derived from an EMBL/GenBank/DDBJ whole genome shotgun (WGS) entry which is preliminary data.</text>
</comment>
<dbReference type="SUPFAM" id="SSF54277">
    <property type="entry name" value="CAD &amp; PB1 domains"/>
    <property type="match status" value="1"/>
</dbReference>
<sequence length="561" mass="62337">MAFIKVLYSGMIRRVNVVHPLSWLDLEALIRTTHNIPRTSRLLVAYIDEDGDPISIDSDNELSDFIRDYTKDGKSPKLIVNVRGIDHDSFEIITHTEVNGASAGDNASVKRPLPPYSEPSIDVDTASVHSNPRNIDLQVHSTEDKGEAPSYSAVHVAEDGERAERARQEEEARILAGVEAVKKILEEERGRIEAEDQAFKEAEKESRGETEEAEANRKAEEAYQAFLSQIQPLVDQLISALEANPHLVRRLTTELKATLSQRNFGLLISGSEPNEAGTTGHETCGQFCHRGRFHGCASEHTNKAAVWTHAICNSCDKSLVRGCRYVCSTCGDYDLCHECYARRTEVHDVAHTFEIWTDPNQRWYGVVCDGCNRRNFLGNRFVCLSCDDYDLCTRCHGQLPSIHPVDHEFAKLGDPAARHFSVICDGCHTKGFGGARYKCINCADFDLCVRCYRKGIVSHPQGHKFCKIEVAVSRDDNLVTLPRVAPSPPFASGAATTFTAPVAKEELTKPLESLAQKAGVDPRVDILIDMGFGEDKVKLAEALRRYGSVQRVVEKLLASQM</sequence>
<dbReference type="Gene3D" id="3.10.20.90">
    <property type="entry name" value="Phosphatidylinositol 3-kinase Catalytic Subunit, Chain A, domain 1"/>
    <property type="match status" value="1"/>
</dbReference>
<proteinExistence type="predicted"/>
<feature type="domain" description="ZZ-type" evidence="6">
    <location>
        <begin position="363"/>
        <end position="417"/>
    </location>
</feature>
<dbReference type="PROSITE" id="PS51745">
    <property type="entry name" value="PB1"/>
    <property type="match status" value="1"/>
</dbReference>
<dbReference type="SMART" id="SM00666">
    <property type="entry name" value="PB1"/>
    <property type="match status" value="1"/>
</dbReference>
<dbReference type="OrthoDB" id="2152551at2759"/>
<dbReference type="CDD" id="cd05992">
    <property type="entry name" value="PB1"/>
    <property type="match status" value="1"/>
</dbReference>
<dbReference type="InterPro" id="IPR053793">
    <property type="entry name" value="PB1-like"/>
</dbReference>
<dbReference type="Gene3D" id="3.30.60.90">
    <property type="match status" value="3"/>
</dbReference>
<dbReference type="SMART" id="SM00291">
    <property type="entry name" value="ZnF_ZZ"/>
    <property type="match status" value="3"/>
</dbReference>
<evidence type="ECO:0000256" key="1">
    <source>
        <dbReference type="ARBA" id="ARBA00022723"/>
    </source>
</evidence>
<dbReference type="PROSITE" id="PS01357">
    <property type="entry name" value="ZF_ZZ_1"/>
    <property type="match status" value="2"/>
</dbReference>